<dbReference type="CDD" id="cd06667">
    <property type="entry name" value="PDZ2_MUPP1-like"/>
    <property type="match status" value="1"/>
</dbReference>
<dbReference type="InterPro" id="IPR051342">
    <property type="entry name" value="PDZ_scaffold"/>
</dbReference>
<evidence type="ECO:0000259" key="2">
    <source>
        <dbReference type="PROSITE" id="PS50106"/>
    </source>
</evidence>
<dbReference type="InterPro" id="IPR001478">
    <property type="entry name" value="PDZ"/>
</dbReference>
<evidence type="ECO:0000313" key="4">
    <source>
        <dbReference type="Proteomes" id="UP001162483"/>
    </source>
</evidence>
<dbReference type="Proteomes" id="UP001162483">
    <property type="component" value="Unassembled WGS sequence"/>
</dbReference>
<name>A0ABN9D3P0_9NEOB</name>
<dbReference type="Gene3D" id="2.30.42.10">
    <property type="match status" value="4"/>
</dbReference>
<feature type="domain" description="PDZ" evidence="2">
    <location>
        <begin position="249"/>
        <end position="335"/>
    </location>
</feature>
<dbReference type="SUPFAM" id="SSF50156">
    <property type="entry name" value="PDZ domain-like"/>
    <property type="match status" value="4"/>
</dbReference>
<dbReference type="Pfam" id="PF00595">
    <property type="entry name" value="PDZ"/>
    <property type="match status" value="3"/>
</dbReference>
<feature type="domain" description="PDZ" evidence="2">
    <location>
        <begin position="423"/>
        <end position="473"/>
    </location>
</feature>
<comment type="caution">
    <text evidence="3">The sequence shown here is derived from an EMBL/GenBank/DDBJ whole genome shotgun (WGS) entry which is preliminary data.</text>
</comment>
<evidence type="ECO:0000313" key="3">
    <source>
        <dbReference type="EMBL" id="CAI9566163.1"/>
    </source>
</evidence>
<dbReference type="CDD" id="cd06689">
    <property type="entry name" value="PDZ1_MUPP1-like"/>
    <property type="match status" value="1"/>
</dbReference>
<organism evidence="3 4">
    <name type="scientific">Staurois parvus</name>
    <dbReference type="NCBI Taxonomy" id="386267"/>
    <lineage>
        <taxon>Eukaryota</taxon>
        <taxon>Metazoa</taxon>
        <taxon>Chordata</taxon>
        <taxon>Craniata</taxon>
        <taxon>Vertebrata</taxon>
        <taxon>Euteleostomi</taxon>
        <taxon>Amphibia</taxon>
        <taxon>Batrachia</taxon>
        <taxon>Anura</taxon>
        <taxon>Neobatrachia</taxon>
        <taxon>Ranoidea</taxon>
        <taxon>Ranidae</taxon>
        <taxon>Staurois</taxon>
    </lineage>
</organism>
<dbReference type="PROSITE" id="PS50106">
    <property type="entry name" value="PDZ"/>
    <property type="match status" value="4"/>
</dbReference>
<feature type="domain" description="PDZ" evidence="2">
    <location>
        <begin position="9"/>
        <end position="96"/>
    </location>
</feature>
<sequence length="473" mass="50295">MAQGRHIEVLDMVKPLSGGLGFSVVGLKSENRGELGIFVQEIQEGSIAHRDGRLKEVDQILSINGQPLDQTITHHQAISLLQRAKEHVQLVVARGPLPQLVSPMVSRSPSDASTVSALSSPIHWQHVETVELVNDGSGLGFGIVGGKSTGVIVKTILPGGVADQNGRLHSGDHILKIGETDLAGMSSEQVAQVLRQCGNRVKLVIARGPVVDSTTTVSASIQTPPSVPPVPDSQVNGGTTRDPDGDSFDVKLAKNAQGLGITIAGYVGDKSSEPSGIFVKSITKGSAVEQDGRIHVGDQIIAVDGTNLQGYTNQQAVEVLRHTGQTVHLTLMRRGQKQEVIPQPPEESAKTTDQAMTVQNEDDGHESIKKIQPLSSLSSSNVAQPTSKGKSIQTEECLPDVIDEDVLRNKWQRIMGASYEVVVAQVSKFSESSGLGISLEVSEGHHFLRSILPEGPVGRSGKLYSGDELLEGK</sequence>
<feature type="region of interest" description="Disordered" evidence="1">
    <location>
        <begin position="218"/>
        <end position="246"/>
    </location>
</feature>
<accession>A0ABN9D3P0</accession>
<dbReference type="InterPro" id="IPR036034">
    <property type="entry name" value="PDZ_sf"/>
</dbReference>
<dbReference type="SMART" id="SM00228">
    <property type="entry name" value="PDZ"/>
    <property type="match status" value="3"/>
</dbReference>
<evidence type="ECO:0000256" key="1">
    <source>
        <dbReference type="SAM" id="MobiDB-lite"/>
    </source>
</evidence>
<proteinExistence type="predicted"/>
<protein>
    <recommendedName>
        <fullName evidence="2">PDZ domain-containing protein</fullName>
    </recommendedName>
</protein>
<dbReference type="PANTHER" id="PTHR19964:SF10">
    <property type="entry name" value="MULTIPLE PDZ DOMAIN PROTEIN"/>
    <property type="match status" value="1"/>
</dbReference>
<feature type="region of interest" description="Disordered" evidence="1">
    <location>
        <begin position="333"/>
        <end position="366"/>
    </location>
</feature>
<dbReference type="CDD" id="cd06791">
    <property type="entry name" value="PDZ3_MUPP1-like"/>
    <property type="match status" value="1"/>
</dbReference>
<dbReference type="EMBL" id="CATNWA010014022">
    <property type="protein sequence ID" value="CAI9566163.1"/>
    <property type="molecule type" value="Genomic_DNA"/>
</dbReference>
<keyword evidence="4" id="KW-1185">Reference proteome</keyword>
<gene>
    <name evidence="3" type="ORF">SPARVUS_LOCUS6282708</name>
</gene>
<reference evidence="3" key="1">
    <citation type="submission" date="2023-05" db="EMBL/GenBank/DDBJ databases">
        <authorList>
            <person name="Stuckert A."/>
        </authorList>
    </citation>
    <scope>NUCLEOTIDE SEQUENCE</scope>
</reference>
<feature type="domain" description="PDZ" evidence="2">
    <location>
        <begin position="129"/>
        <end position="209"/>
    </location>
</feature>
<dbReference type="PANTHER" id="PTHR19964">
    <property type="entry name" value="MULTIPLE PDZ DOMAIN PROTEIN"/>
    <property type="match status" value="1"/>
</dbReference>